<dbReference type="InParanoid" id="A0A1Y2EPW6"/>
<proteinExistence type="predicted"/>
<dbReference type="InterPro" id="IPR009057">
    <property type="entry name" value="Homeodomain-like_sf"/>
</dbReference>
<keyword evidence="4" id="KW-1185">Reference proteome</keyword>
<dbReference type="Proteomes" id="UP000193467">
    <property type="component" value="Unassembled WGS sequence"/>
</dbReference>
<protein>
    <recommendedName>
        <fullName evidence="2">Myb-like domain-containing protein</fullName>
    </recommendedName>
</protein>
<gene>
    <name evidence="3" type="ORF">BCR35DRAFT_307102</name>
</gene>
<feature type="non-terminal residue" evidence="3">
    <location>
        <position position="1"/>
    </location>
</feature>
<evidence type="ECO:0000256" key="1">
    <source>
        <dbReference type="SAM" id="MobiDB-lite"/>
    </source>
</evidence>
<feature type="region of interest" description="Disordered" evidence="1">
    <location>
        <begin position="152"/>
        <end position="193"/>
    </location>
</feature>
<dbReference type="SUPFAM" id="SSF46689">
    <property type="entry name" value="Homeodomain-like"/>
    <property type="match status" value="1"/>
</dbReference>
<feature type="compositionally biased region" description="Low complexity" evidence="1">
    <location>
        <begin position="160"/>
        <end position="173"/>
    </location>
</feature>
<organism evidence="3 4">
    <name type="scientific">Leucosporidium creatinivorum</name>
    <dbReference type="NCBI Taxonomy" id="106004"/>
    <lineage>
        <taxon>Eukaryota</taxon>
        <taxon>Fungi</taxon>
        <taxon>Dikarya</taxon>
        <taxon>Basidiomycota</taxon>
        <taxon>Pucciniomycotina</taxon>
        <taxon>Microbotryomycetes</taxon>
        <taxon>Leucosporidiales</taxon>
        <taxon>Leucosporidium</taxon>
    </lineage>
</organism>
<dbReference type="InterPro" id="IPR001005">
    <property type="entry name" value="SANT/Myb"/>
</dbReference>
<evidence type="ECO:0000259" key="2">
    <source>
        <dbReference type="PROSITE" id="PS50090"/>
    </source>
</evidence>
<feature type="domain" description="Myb-like" evidence="2">
    <location>
        <begin position="16"/>
        <end position="75"/>
    </location>
</feature>
<accession>A0A1Y2EPW6</accession>
<dbReference type="PROSITE" id="PS50090">
    <property type="entry name" value="MYB_LIKE"/>
    <property type="match status" value="1"/>
</dbReference>
<dbReference type="EMBL" id="MCGR01000045">
    <property type="protein sequence ID" value="ORY73643.1"/>
    <property type="molecule type" value="Genomic_DNA"/>
</dbReference>
<sequence length="260" mass="29437">APPAQAAQLARPPPRRWKPEETDLLLQLVTKWKSTANGRISWAPVTEQLALGCPPPPGFPPRSSKHVQDNWYMIERTSTRRRSEPEVKFSQVGVANVKGESRSTKKHRISVEDQPFTAQDDADMLNLHRIWPGQLKRIARALLPQRHSKDVSQRLEHLLSRSPSSSTSALLPPSHHPPHHHHQPHPPPNINTQNLFQSLRTQYGRRRGPKVNFALQVESAGGPTFGEISLPARLQVEESFEDAWRALGELSKPWKSVFEE</sequence>
<name>A0A1Y2EPW6_9BASI</name>
<comment type="caution">
    <text evidence="3">The sequence shown here is derived from an EMBL/GenBank/DDBJ whole genome shotgun (WGS) entry which is preliminary data.</text>
</comment>
<evidence type="ECO:0000313" key="4">
    <source>
        <dbReference type="Proteomes" id="UP000193467"/>
    </source>
</evidence>
<reference evidence="3 4" key="1">
    <citation type="submission" date="2016-07" db="EMBL/GenBank/DDBJ databases">
        <title>Pervasive Adenine N6-methylation of Active Genes in Fungi.</title>
        <authorList>
            <consortium name="DOE Joint Genome Institute"/>
            <person name="Mondo S.J."/>
            <person name="Dannebaum R.O."/>
            <person name="Kuo R.C."/>
            <person name="Labutti K."/>
            <person name="Haridas S."/>
            <person name="Kuo A."/>
            <person name="Salamov A."/>
            <person name="Ahrendt S.R."/>
            <person name="Lipzen A."/>
            <person name="Sullivan W."/>
            <person name="Andreopoulos W.B."/>
            <person name="Clum A."/>
            <person name="Lindquist E."/>
            <person name="Daum C."/>
            <person name="Ramamoorthy G.K."/>
            <person name="Gryganskyi A."/>
            <person name="Culley D."/>
            <person name="Magnuson J.K."/>
            <person name="James T.Y."/>
            <person name="O'Malley M.A."/>
            <person name="Stajich J.E."/>
            <person name="Spatafora J.W."/>
            <person name="Visel A."/>
            <person name="Grigoriev I.V."/>
        </authorList>
    </citation>
    <scope>NUCLEOTIDE SEQUENCE [LARGE SCALE GENOMIC DNA]</scope>
    <source>
        <strain evidence="3 4">62-1032</strain>
    </source>
</reference>
<dbReference type="AlphaFoldDB" id="A0A1Y2EPW6"/>
<evidence type="ECO:0000313" key="3">
    <source>
        <dbReference type="EMBL" id="ORY73643.1"/>
    </source>
</evidence>